<evidence type="ECO:0000313" key="2">
    <source>
        <dbReference type="Proteomes" id="UP000018838"/>
    </source>
</evidence>
<dbReference type="Proteomes" id="UP000018838">
    <property type="component" value="Chromosome"/>
</dbReference>
<proteinExistence type="predicted"/>
<dbReference type="KEGG" id="lok:Loa_00141"/>
<dbReference type="AlphaFoldDB" id="W0BAT1"/>
<sequence length="55" mass="6389">MPDSNEALTIELQDHSTIVLRRKEKDRELSGSSKKEYIKIKMRESITSKSPNLEK</sequence>
<dbReference type="STRING" id="1268635.Loa_00141"/>
<gene>
    <name evidence="1" type="ORF">Loa_00141</name>
</gene>
<accession>W0BAT1</accession>
<evidence type="ECO:0000313" key="1">
    <source>
        <dbReference type="EMBL" id="AHE65732.1"/>
    </source>
</evidence>
<organism evidence="1 2">
    <name type="scientific">Legionella oakridgensis ATCC 33761 = DSM 21215</name>
    <dbReference type="NCBI Taxonomy" id="1268635"/>
    <lineage>
        <taxon>Bacteria</taxon>
        <taxon>Pseudomonadati</taxon>
        <taxon>Pseudomonadota</taxon>
        <taxon>Gammaproteobacteria</taxon>
        <taxon>Legionellales</taxon>
        <taxon>Legionellaceae</taxon>
        <taxon>Legionella</taxon>
    </lineage>
</organism>
<reference evidence="1 2" key="1">
    <citation type="journal article" date="2013" name="Int. J. Med. Microbiol.">
        <title>Legionella oakridgensis ATCC 33761 genome sequence and phenotypic characterization reveals its replication capacity in amoebae.</title>
        <authorList>
            <person name="Brzuszkiewicz E."/>
            <person name="Schulz T."/>
            <person name="Rydzewski K."/>
            <person name="Daniel R."/>
            <person name="Gillmaier N."/>
            <person name="Dittmann C."/>
            <person name="Holland G."/>
            <person name="Schunder E."/>
            <person name="Lautner M."/>
            <person name="Eisenreich W."/>
            <person name="Luck C."/>
            <person name="Heuner K."/>
        </authorList>
    </citation>
    <scope>NUCLEOTIDE SEQUENCE [LARGE SCALE GENOMIC DNA]</scope>
    <source>
        <strain>OR-10</strain>
        <strain evidence="2">ATCC 33761</strain>
    </source>
</reference>
<protein>
    <submittedName>
        <fullName evidence="1">Uncharacterized protein</fullName>
    </submittedName>
</protein>
<dbReference type="EMBL" id="CP004006">
    <property type="protein sequence ID" value="AHE65732.1"/>
    <property type="molecule type" value="Genomic_DNA"/>
</dbReference>
<keyword evidence="2" id="KW-1185">Reference proteome</keyword>
<name>W0BAT1_9GAMM</name>
<dbReference type="HOGENOM" id="CLU_3026741_0_0_6"/>